<proteinExistence type="predicted"/>
<accession>A0A392SZ33</accession>
<name>A0A392SZ33_9FABA</name>
<comment type="caution">
    <text evidence="1">The sequence shown here is derived from an EMBL/GenBank/DDBJ whole genome shotgun (WGS) entry which is preliminary data.</text>
</comment>
<evidence type="ECO:0000313" key="2">
    <source>
        <dbReference type="Proteomes" id="UP000265520"/>
    </source>
</evidence>
<dbReference type="AlphaFoldDB" id="A0A392SZ33"/>
<dbReference type="EMBL" id="LXQA010458688">
    <property type="protein sequence ID" value="MCI53146.1"/>
    <property type="molecule type" value="Genomic_DNA"/>
</dbReference>
<keyword evidence="2" id="KW-1185">Reference proteome</keyword>
<reference evidence="1 2" key="1">
    <citation type="journal article" date="2018" name="Front. Plant Sci.">
        <title>Red Clover (Trifolium pratense) and Zigzag Clover (T. medium) - A Picture of Genomic Similarities and Differences.</title>
        <authorList>
            <person name="Dluhosova J."/>
            <person name="Istvanek J."/>
            <person name="Nedelnik J."/>
            <person name="Repkova J."/>
        </authorList>
    </citation>
    <scope>NUCLEOTIDE SEQUENCE [LARGE SCALE GENOMIC DNA]</scope>
    <source>
        <strain evidence="2">cv. 10/8</strain>
        <tissue evidence="1">Leaf</tissue>
    </source>
</reference>
<organism evidence="1 2">
    <name type="scientific">Trifolium medium</name>
    <dbReference type="NCBI Taxonomy" id="97028"/>
    <lineage>
        <taxon>Eukaryota</taxon>
        <taxon>Viridiplantae</taxon>
        <taxon>Streptophyta</taxon>
        <taxon>Embryophyta</taxon>
        <taxon>Tracheophyta</taxon>
        <taxon>Spermatophyta</taxon>
        <taxon>Magnoliopsida</taxon>
        <taxon>eudicotyledons</taxon>
        <taxon>Gunneridae</taxon>
        <taxon>Pentapetalae</taxon>
        <taxon>rosids</taxon>
        <taxon>fabids</taxon>
        <taxon>Fabales</taxon>
        <taxon>Fabaceae</taxon>
        <taxon>Papilionoideae</taxon>
        <taxon>50 kb inversion clade</taxon>
        <taxon>NPAAA clade</taxon>
        <taxon>Hologalegina</taxon>
        <taxon>IRL clade</taxon>
        <taxon>Trifolieae</taxon>
        <taxon>Trifolium</taxon>
    </lineage>
</organism>
<sequence length="31" mass="3342">SIVATMTFRNAHRGHDGSHRGAILCAVHVQV</sequence>
<evidence type="ECO:0000313" key="1">
    <source>
        <dbReference type="EMBL" id="MCI53146.1"/>
    </source>
</evidence>
<protein>
    <submittedName>
        <fullName evidence="1">Uncharacterized protein</fullName>
    </submittedName>
</protein>
<dbReference type="Proteomes" id="UP000265520">
    <property type="component" value="Unassembled WGS sequence"/>
</dbReference>
<feature type="non-terminal residue" evidence="1">
    <location>
        <position position="1"/>
    </location>
</feature>